<evidence type="ECO:0000313" key="4">
    <source>
        <dbReference type="EMBL" id="KAK4002452.1"/>
    </source>
</evidence>
<feature type="compositionally biased region" description="Polar residues" evidence="2">
    <location>
        <begin position="667"/>
        <end position="694"/>
    </location>
</feature>
<evidence type="ECO:0000256" key="2">
    <source>
        <dbReference type="SAM" id="MobiDB-lite"/>
    </source>
</evidence>
<feature type="region of interest" description="Disordered" evidence="2">
    <location>
        <begin position="60"/>
        <end position="84"/>
    </location>
</feature>
<keyword evidence="3" id="KW-0732">Signal</keyword>
<organism evidence="4 5">
    <name type="scientific">Daphnia magna</name>
    <dbReference type="NCBI Taxonomy" id="35525"/>
    <lineage>
        <taxon>Eukaryota</taxon>
        <taxon>Metazoa</taxon>
        <taxon>Ecdysozoa</taxon>
        <taxon>Arthropoda</taxon>
        <taxon>Crustacea</taxon>
        <taxon>Branchiopoda</taxon>
        <taxon>Diplostraca</taxon>
        <taxon>Cladocera</taxon>
        <taxon>Anomopoda</taxon>
        <taxon>Daphniidae</taxon>
        <taxon>Daphnia</taxon>
    </lineage>
</organism>
<reference evidence="4 5" key="1">
    <citation type="journal article" date="2023" name="Nucleic Acids Res.">
        <title>The hologenome of Daphnia magna reveals possible DNA methylation and microbiome-mediated evolution of the host genome.</title>
        <authorList>
            <person name="Chaturvedi A."/>
            <person name="Li X."/>
            <person name="Dhandapani V."/>
            <person name="Marshall H."/>
            <person name="Kissane S."/>
            <person name="Cuenca-Cambronero M."/>
            <person name="Asole G."/>
            <person name="Calvet F."/>
            <person name="Ruiz-Romero M."/>
            <person name="Marangio P."/>
            <person name="Guigo R."/>
            <person name="Rago D."/>
            <person name="Mirbahai L."/>
            <person name="Eastwood N."/>
            <person name="Colbourne J.K."/>
            <person name="Zhou J."/>
            <person name="Mallon E."/>
            <person name="Orsini L."/>
        </authorList>
    </citation>
    <scope>NUCLEOTIDE SEQUENCE [LARGE SCALE GENOMIC DNA]</scope>
    <source>
        <strain evidence="4">LRV0_1</strain>
    </source>
</reference>
<feature type="region of interest" description="Disordered" evidence="2">
    <location>
        <begin position="667"/>
        <end position="695"/>
    </location>
</feature>
<feature type="compositionally biased region" description="Low complexity" evidence="2">
    <location>
        <begin position="62"/>
        <end position="72"/>
    </location>
</feature>
<feature type="chain" id="PRO_5046772214" evidence="3">
    <location>
        <begin position="27"/>
        <end position="731"/>
    </location>
</feature>
<dbReference type="Proteomes" id="UP001234178">
    <property type="component" value="Unassembled WGS sequence"/>
</dbReference>
<protein>
    <submittedName>
        <fullName evidence="4">Uncharacterized protein</fullName>
    </submittedName>
</protein>
<proteinExistence type="predicted"/>
<keyword evidence="1" id="KW-0175">Coiled coil</keyword>
<evidence type="ECO:0000313" key="5">
    <source>
        <dbReference type="Proteomes" id="UP001234178"/>
    </source>
</evidence>
<feature type="coiled-coil region" evidence="1">
    <location>
        <begin position="486"/>
        <end position="513"/>
    </location>
</feature>
<feature type="signal peptide" evidence="3">
    <location>
        <begin position="1"/>
        <end position="26"/>
    </location>
</feature>
<evidence type="ECO:0000256" key="1">
    <source>
        <dbReference type="SAM" id="Coils"/>
    </source>
</evidence>
<feature type="compositionally biased region" description="Basic and acidic residues" evidence="2">
    <location>
        <begin position="245"/>
        <end position="255"/>
    </location>
</feature>
<sequence length="731" mass="81968">MAASLLLKVCVLSALTCVSRITFTCASFTSSTSSLQSKDFGIKAIKGLLPESGDGKGILLKNSTSETNTTNSAERKQHHGIIDPLPQSRRRSMKSLVSPEFTMDKFITFMTASNNLVNSNTKYPKLDKFTKSFSRLYNSDGVTAFANFWNMWVNVWTVVDAVANIFRAYETRILNTIDENQPQPPSPLEDLQQSLDDANNNIAVVSDLFQQLARMGEFEDGPADQQQGDDLQPQVLVRTVKRRLLHDAPQDKQDNGDEGNGTGNPEDHEEYEKEEKMYPVKQRENSRQAKAQRVAVENNRRLYYPAGYRSNSDDNQKDRSSLADAIDYSNPVTRGRRTKPLAVDRKSRKRKSKQKSPISESAFEATSKRSMNIALDRTEKEVERSAIRSKRSNLRFNFGVDKFIYFMAKANNVLNSNTNNVQLNRFTRAFNDLFDSDGLSAFNTFYTLLASFWTIVDAVANVFRFNEARIRDQIQQQQAEAQPDPLGDLQEELDDTNANLAEVAELVSALQNDAAARVESVNAKTDKGVDEHGVQHEKKNHHSHPSHVGNNHRVHASPSPHQTSLGNQESYKSHLSTMTPESVTFSPVATKAHSHFASGSWIPITESPQPSVETNRNFYYPVNYGNNQFSSRQHNPHSFFTVDQLYNPVGRGISSPDTVHWVDHQYSGSASRQPMDYSTNGTPGGSSNRQSSHATNRHIYITSNYRSRTGDHTNVSQGYGKTSAIFHSANN</sequence>
<feature type="region of interest" description="Disordered" evidence="2">
    <location>
        <begin position="522"/>
        <end position="578"/>
    </location>
</feature>
<evidence type="ECO:0000256" key="3">
    <source>
        <dbReference type="SAM" id="SignalP"/>
    </source>
</evidence>
<accession>A0ABQ9YPA1</accession>
<feature type="compositionally biased region" description="Basic residues" evidence="2">
    <location>
        <begin position="538"/>
        <end position="555"/>
    </location>
</feature>
<feature type="compositionally biased region" description="Polar residues" evidence="2">
    <location>
        <begin position="559"/>
        <end position="578"/>
    </location>
</feature>
<gene>
    <name evidence="4" type="ORF">OUZ56_004280</name>
</gene>
<name>A0ABQ9YPA1_9CRUS</name>
<feature type="compositionally biased region" description="Basic and acidic residues" evidence="2">
    <location>
        <begin position="524"/>
        <end position="537"/>
    </location>
</feature>
<feature type="region of interest" description="Disordered" evidence="2">
    <location>
        <begin position="245"/>
        <end position="365"/>
    </location>
</feature>
<feature type="compositionally biased region" description="Basic and acidic residues" evidence="2">
    <location>
        <begin position="311"/>
        <end position="321"/>
    </location>
</feature>
<keyword evidence="5" id="KW-1185">Reference proteome</keyword>
<feature type="compositionally biased region" description="Basic and acidic residues" evidence="2">
    <location>
        <begin position="270"/>
        <end position="287"/>
    </location>
</feature>
<comment type="caution">
    <text evidence="4">The sequence shown here is derived from an EMBL/GenBank/DDBJ whole genome shotgun (WGS) entry which is preliminary data.</text>
</comment>
<dbReference type="EMBL" id="JAOYFB010000001">
    <property type="protein sequence ID" value="KAK4002452.1"/>
    <property type="molecule type" value="Genomic_DNA"/>
</dbReference>